<dbReference type="Gene3D" id="2.60.40.1890">
    <property type="entry name" value="PCu(A)C copper chaperone"/>
    <property type="match status" value="1"/>
</dbReference>
<name>A0A7W8HYW5_9CAUL</name>
<evidence type="ECO:0000256" key="1">
    <source>
        <dbReference type="SAM" id="SignalP"/>
    </source>
</evidence>
<dbReference type="PANTHER" id="PTHR36302:SF1">
    <property type="entry name" value="COPPER CHAPERONE PCU(A)C"/>
    <property type="match status" value="1"/>
</dbReference>
<keyword evidence="1" id="KW-0732">Signal</keyword>
<accession>A0A7W8HYW5</accession>
<comment type="caution">
    <text evidence="2">The sequence shown here is derived from an EMBL/GenBank/DDBJ whole genome shotgun (WGS) entry which is preliminary data.</text>
</comment>
<dbReference type="AlphaFoldDB" id="A0A7W8HYW5"/>
<organism evidence="2 3">
    <name type="scientific">Brevundimonas basaltis</name>
    <dbReference type="NCBI Taxonomy" id="472166"/>
    <lineage>
        <taxon>Bacteria</taxon>
        <taxon>Pseudomonadati</taxon>
        <taxon>Pseudomonadota</taxon>
        <taxon>Alphaproteobacteria</taxon>
        <taxon>Caulobacterales</taxon>
        <taxon>Caulobacteraceae</taxon>
        <taxon>Brevundimonas</taxon>
    </lineage>
</organism>
<dbReference type="InterPro" id="IPR007410">
    <property type="entry name" value="LpqE-like"/>
</dbReference>
<evidence type="ECO:0000313" key="2">
    <source>
        <dbReference type="EMBL" id="MBB5292224.1"/>
    </source>
</evidence>
<protein>
    <submittedName>
        <fullName evidence="2">Copper(I)-binding protein</fullName>
    </submittedName>
</protein>
<dbReference type="EMBL" id="JACHFZ010000003">
    <property type="protein sequence ID" value="MBB5292224.1"/>
    <property type="molecule type" value="Genomic_DNA"/>
</dbReference>
<dbReference type="Proteomes" id="UP000566663">
    <property type="component" value="Unassembled WGS sequence"/>
</dbReference>
<dbReference type="RefSeq" id="WP_183254433.1">
    <property type="nucleotide sequence ID" value="NZ_BAAAFF010000002.1"/>
</dbReference>
<dbReference type="PANTHER" id="PTHR36302">
    <property type="entry name" value="BLR7088 PROTEIN"/>
    <property type="match status" value="1"/>
</dbReference>
<gene>
    <name evidence="2" type="ORF">HNQ67_001744</name>
</gene>
<dbReference type="InterPro" id="IPR036182">
    <property type="entry name" value="PCuAC_sf"/>
</dbReference>
<dbReference type="InterPro" id="IPR058248">
    <property type="entry name" value="Lxx211020-like"/>
</dbReference>
<sequence>MHRRLASVLAALTVFIVPAAASAQPAPPPASAAGPAAYAPFAPMIGKTWRGVATAQPGVEDVQRWEWAVGGHAVRVVHSVNAGAYAGETLIFRDRDSGDYVFHYFTTGGFHTTGVMTPVAGGFEVDETVHGAETIERLKSTAMLGTDGVYRVRSSSEQDGGWVEIGGFDYREDPSASVVLPAVQTAMEAPASVGPLELTRRIVRGVDEPQDVAGYLRVRNGSPVADRLVGVACTCADRVELHRIQREGPNPGMAKDEAWLVPGAGQLDVRPGSDLHFMLINYDPARASDGTVRLRLEFAEAGAVEADFILVDDSRAAWERFEP</sequence>
<dbReference type="SUPFAM" id="SSF110087">
    <property type="entry name" value="DR1885-like metal-binding protein"/>
    <property type="match status" value="1"/>
</dbReference>
<feature type="chain" id="PRO_5031134017" evidence="1">
    <location>
        <begin position="24"/>
        <end position="323"/>
    </location>
</feature>
<dbReference type="Pfam" id="PF04314">
    <property type="entry name" value="PCuAC"/>
    <property type="match status" value="1"/>
</dbReference>
<proteinExistence type="predicted"/>
<evidence type="ECO:0000313" key="3">
    <source>
        <dbReference type="Proteomes" id="UP000566663"/>
    </source>
</evidence>
<feature type="signal peptide" evidence="1">
    <location>
        <begin position="1"/>
        <end position="23"/>
    </location>
</feature>
<reference evidence="2 3" key="1">
    <citation type="submission" date="2020-08" db="EMBL/GenBank/DDBJ databases">
        <title>Genomic Encyclopedia of Type Strains, Phase IV (KMG-IV): sequencing the most valuable type-strain genomes for metagenomic binning, comparative biology and taxonomic classification.</title>
        <authorList>
            <person name="Goeker M."/>
        </authorList>
    </citation>
    <scope>NUCLEOTIDE SEQUENCE [LARGE SCALE GENOMIC DNA]</scope>
    <source>
        <strain evidence="2 3">DSM 25335</strain>
    </source>
</reference>
<keyword evidence="3" id="KW-1185">Reference proteome</keyword>